<comment type="caution">
    <text evidence="2">The sequence shown here is derived from an EMBL/GenBank/DDBJ whole genome shotgun (WGS) entry which is preliminary data.</text>
</comment>
<sequence length="416" mass="43387">LVGGPGRPGRWPRGRRQPPRGAGLGRLGRLVLRREDRPAAARGCRARGPARRGRRDGPGVRVLRRRREPSEAPQGAPQAALPWRLGADDSRWRGGDAGPQQARGRPPRAGVPVPGLGSGAGLCVQRSDERGHRGAAGGGSRHRPGHGRLRPGWGCWRRRAARDRLGPRLARVLARAGIPPHRLPGAADQSRRWGQCVAQQGGGVGLGRGRPAGRRGSRGPGGACGGDREDERGRLWRLAPLGVEGLARAAGRRPCHRADPHFLLWVLGLGVTGVAVRRGGPGGAARVEPAAPRRDLRPRGPVEPGVSGAPGPPGAADPAGSEEVPAPPELRGPRPGAELPLGRDQRRRDVEVRRVRGQGAEGAGHRTGAGFGVPGGAGVGGEEVREAGRRQGKGPQGGHKGQGESEARGRREGSGL</sequence>
<feature type="region of interest" description="Disordered" evidence="1">
    <location>
        <begin position="1"/>
        <end position="117"/>
    </location>
</feature>
<reference evidence="2" key="1">
    <citation type="submission" date="2023-10" db="EMBL/GenBank/DDBJ databases">
        <authorList>
            <person name="Chen Y."/>
            <person name="Shah S."/>
            <person name="Dougan E. K."/>
            <person name="Thang M."/>
            <person name="Chan C."/>
        </authorList>
    </citation>
    <scope>NUCLEOTIDE SEQUENCE [LARGE SCALE GENOMIC DNA]</scope>
</reference>
<feature type="non-terminal residue" evidence="2">
    <location>
        <position position="1"/>
    </location>
</feature>
<accession>A0ABN9TNG9</accession>
<feature type="region of interest" description="Disordered" evidence="1">
    <location>
        <begin position="199"/>
        <end position="229"/>
    </location>
</feature>
<feature type="compositionally biased region" description="Basic and acidic residues" evidence="1">
    <location>
        <begin position="401"/>
        <end position="416"/>
    </location>
</feature>
<evidence type="ECO:0000313" key="3">
    <source>
        <dbReference type="Proteomes" id="UP001189429"/>
    </source>
</evidence>
<feature type="compositionally biased region" description="Gly residues" evidence="1">
    <location>
        <begin position="359"/>
        <end position="381"/>
    </location>
</feature>
<feature type="region of interest" description="Disordered" evidence="1">
    <location>
        <begin position="279"/>
        <end position="416"/>
    </location>
</feature>
<feature type="region of interest" description="Disordered" evidence="1">
    <location>
        <begin position="129"/>
        <end position="148"/>
    </location>
</feature>
<evidence type="ECO:0000256" key="1">
    <source>
        <dbReference type="SAM" id="MobiDB-lite"/>
    </source>
</evidence>
<feature type="compositionally biased region" description="Low complexity" evidence="1">
    <location>
        <begin position="279"/>
        <end position="290"/>
    </location>
</feature>
<feature type="compositionally biased region" description="Gly residues" evidence="1">
    <location>
        <begin position="200"/>
        <end position="210"/>
    </location>
</feature>
<name>A0ABN9TNG9_9DINO</name>
<feature type="compositionally biased region" description="Basic and acidic residues" evidence="1">
    <location>
        <begin position="291"/>
        <end position="300"/>
    </location>
</feature>
<feature type="non-terminal residue" evidence="2">
    <location>
        <position position="416"/>
    </location>
</feature>
<feature type="compositionally biased region" description="Basic and acidic residues" evidence="1">
    <location>
        <begin position="341"/>
        <end position="354"/>
    </location>
</feature>
<feature type="compositionally biased region" description="Basic residues" evidence="1">
    <location>
        <begin position="44"/>
        <end position="54"/>
    </location>
</feature>
<keyword evidence="3" id="KW-1185">Reference proteome</keyword>
<gene>
    <name evidence="2" type="ORF">PCOR1329_LOCUS40778</name>
</gene>
<proteinExistence type="predicted"/>
<dbReference type="Proteomes" id="UP001189429">
    <property type="component" value="Unassembled WGS sequence"/>
</dbReference>
<protein>
    <submittedName>
        <fullName evidence="2">Uncharacterized protein</fullName>
    </submittedName>
</protein>
<evidence type="ECO:0000313" key="2">
    <source>
        <dbReference type="EMBL" id="CAK0847610.1"/>
    </source>
</evidence>
<feature type="compositionally biased region" description="Low complexity" evidence="1">
    <location>
        <begin position="102"/>
        <end position="115"/>
    </location>
</feature>
<organism evidence="2 3">
    <name type="scientific">Prorocentrum cordatum</name>
    <dbReference type="NCBI Taxonomy" id="2364126"/>
    <lineage>
        <taxon>Eukaryota</taxon>
        <taxon>Sar</taxon>
        <taxon>Alveolata</taxon>
        <taxon>Dinophyceae</taxon>
        <taxon>Prorocentrales</taxon>
        <taxon>Prorocentraceae</taxon>
        <taxon>Prorocentrum</taxon>
    </lineage>
</organism>
<dbReference type="EMBL" id="CAUYUJ010014915">
    <property type="protein sequence ID" value="CAK0847610.1"/>
    <property type="molecule type" value="Genomic_DNA"/>
</dbReference>